<name>A0ABP7QBP5_9GAMM</name>
<reference evidence="8" key="1">
    <citation type="journal article" date="2019" name="Int. J. Syst. Evol. Microbiol.">
        <title>The Global Catalogue of Microorganisms (GCM) 10K type strain sequencing project: providing services to taxonomists for standard genome sequencing and annotation.</title>
        <authorList>
            <consortium name="The Broad Institute Genomics Platform"/>
            <consortium name="The Broad Institute Genome Sequencing Center for Infectious Disease"/>
            <person name="Wu L."/>
            <person name="Ma J."/>
        </authorList>
    </citation>
    <scope>NUCLEOTIDE SEQUENCE [LARGE SCALE GENOMIC DNA]</scope>
    <source>
        <strain evidence="8">JCM 17555</strain>
    </source>
</reference>
<keyword evidence="3" id="KW-0237">DNA synthesis</keyword>
<comment type="similarity">
    <text evidence="1">Belongs to the ribonucleoside diphosphate reductase class-2 family.</text>
</comment>
<dbReference type="Proteomes" id="UP001501337">
    <property type="component" value="Unassembled WGS sequence"/>
</dbReference>
<feature type="domain" description="TSCPD" evidence="6">
    <location>
        <begin position="77"/>
        <end position="174"/>
    </location>
</feature>
<keyword evidence="4" id="KW-0547">Nucleotide-binding</keyword>
<dbReference type="EMBL" id="BAABBO010000024">
    <property type="protein sequence ID" value="GAA3979429.1"/>
    <property type="molecule type" value="Genomic_DNA"/>
</dbReference>
<sequence length="247" mass="27341">MESTKAQEDVNMSTKPMKPVKIEKKIVSYAVHKPRPESEVVAEAAAHAAKQPVEMNETIERPEFLLGSTYKIKPPVSEHAFYITINDILLNEGTDHESRQPYEIFINSKSMEHFQWVIALTRVISAVFRKGGDITFLLEELLSVYDPNGGYYKKGGIFVPSLVAEIGSVIEKHLMFLGIIKSDKLSPEQRKLVEEKRAAYEAVHGESGGAEGSFPPSAISCKKCMQKSVVMLDGCLTCLNCGDSKCG</sequence>
<dbReference type="InterPro" id="IPR024434">
    <property type="entry name" value="TSCPD_dom"/>
</dbReference>
<evidence type="ECO:0000259" key="6">
    <source>
        <dbReference type="Pfam" id="PF12637"/>
    </source>
</evidence>
<evidence type="ECO:0000256" key="3">
    <source>
        <dbReference type="ARBA" id="ARBA00022634"/>
    </source>
</evidence>
<dbReference type="Pfam" id="PF12637">
    <property type="entry name" value="TSCPD"/>
    <property type="match status" value="1"/>
</dbReference>
<keyword evidence="8" id="KW-1185">Reference proteome</keyword>
<evidence type="ECO:0000256" key="2">
    <source>
        <dbReference type="ARBA" id="ARBA00012274"/>
    </source>
</evidence>
<protein>
    <recommendedName>
        <fullName evidence="2">ribonucleoside-diphosphate reductase</fullName>
        <ecNumber evidence="2">1.17.4.1</ecNumber>
    </recommendedName>
</protein>
<comment type="catalytic activity">
    <reaction evidence="5">
        <text>a 2'-deoxyribonucleoside 5'-diphosphate + [thioredoxin]-disulfide + H2O = a ribonucleoside 5'-diphosphate + [thioredoxin]-dithiol</text>
        <dbReference type="Rhea" id="RHEA:23252"/>
        <dbReference type="Rhea" id="RHEA-COMP:10698"/>
        <dbReference type="Rhea" id="RHEA-COMP:10700"/>
        <dbReference type="ChEBI" id="CHEBI:15377"/>
        <dbReference type="ChEBI" id="CHEBI:29950"/>
        <dbReference type="ChEBI" id="CHEBI:50058"/>
        <dbReference type="ChEBI" id="CHEBI:57930"/>
        <dbReference type="ChEBI" id="CHEBI:73316"/>
        <dbReference type="EC" id="1.17.4.1"/>
    </reaction>
</comment>
<dbReference type="RefSeq" id="WP_344809753.1">
    <property type="nucleotide sequence ID" value="NZ_BAABBO010000024.1"/>
</dbReference>
<evidence type="ECO:0000313" key="7">
    <source>
        <dbReference type="EMBL" id="GAA3979429.1"/>
    </source>
</evidence>
<evidence type="ECO:0000256" key="4">
    <source>
        <dbReference type="ARBA" id="ARBA00022741"/>
    </source>
</evidence>
<evidence type="ECO:0000256" key="1">
    <source>
        <dbReference type="ARBA" id="ARBA00007405"/>
    </source>
</evidence>
<comment type="caution">
    <text evidence="7">The sequence shown here is derived from an EMBL/GenBank/DDBJ whole genome shotgun (WGS) entry which is preliminary data.</text>
</comment>
<dbReference type="EC" id="1.17.4.1" evidence="2"/>
<evidence type="ECO:0000256" key="5">
    <source>
        <dbReference type="ARBA" id="ARBA00047754"/>
    </source>
</evidence>
<proteinExistence type="inferred from homology"/>
<accession>A0ABP7QBP5</accession>
<organism evidence="7 8">
    <name type="scientific">Allohahella marinimesophila</name>
    <dbReference type="NCBI Taxonomy" id="1054972"/>
    <lineage>
        <taxon>Bacteria</taxon>
        <taxon>Pseudomonadati</taxon>
        <taxon>Pseudomonadota</taxon>
        <taxon>Gammaproteobacteria</taxon>
        <taxon>Oceanospirillales</taxon>
        <taxon>Hahellaceae</taxon>
        <taxon>Allohahella</taxon>
    </lineage>
</organism>
<gene>
    <name evidence="7" type="ORF">GCM10022278_39940</name>
</gene>
<evidence type="ECO:0000313" key="8">
    <source>
        <dbReference type="Proteomes" id="UP001501337"/>
    </source>
</evidence>